<feature type="chain" id="PRO_5020432650" evidence="1">
    <location>
        <begin position="24"/>
        <end position="240"/>
    </location>
</feature>
<organism evidence="2 3">
    <name type="scientific">Marinobacterium mangrovicola</name>
    <dbReference type="NCBI Taxonomy" id="1476959"/>
    <lineage>
        <taxon>Bacteria</taxon>
        <taxon>Pseudomonadati</taxon>
        <taxon>Pseudomonadota</taxon>
        <taxon>Gammaproteobacteria</taxon>
        <taxon>Oceanospirillales</taxon>
        <taxon>Oceanospirillaceae</taxon>
        <taxon>Marinobacterium</taxon>
    </lineage>
</organism>
<proteinExistence type="predicted"/>
<dbReference type="EMBL" id="SMFU01000013">
    <property type="protein sequence ID" value="TCK03108.1"/>
    <property type="molecule type" value="Genomic_DNA"/>
</dbReference>
<gene>
    <name evidence="2" type="ORF">CLV83_4167</name>
</gene>
<keyword evidence="3" id="KW-1185">Reference proteome</keyword>
<feature type="signal peptide" evidence="1">
    <location>
        <begin position="1"/>
        <end position="23"/>
    </location>
</feature>
<comment type="caution">
    <text evidence="2">The sequence shown here is derived from an EMBL/GenBank/DDBJ whole genome shotgun (WGS) entry which is preliminary data.</text>
</comment>
<sequence length="240" mass="27267">MKLPVKRSTLLFLSLLTPGIALADDSVQACAEQTLGRFAGIGINYRVDWKGFSLDSSRTVDKLENGAWKAQNTSTLLFMGIEEESRFRLQNGSIEPQEYRYERKGLSKKHNVHLSFDGSGEYEVESPRGDDEIDYQGPVYDLLSHQLQLRIDLACKPPQDNYAYSIARRKGLSDYNYRYVGEENVQTPAGNFAAVLLEKGEEGDKLEQIWLAPELNYLVVRFKHQEEDDEAAELLLAKRP</sequence>
<accession>A0A4R1G6G1</accession>
<dbReference type="AlphaFoldDB" id="A0A4R1G6G1"/>
<name>A0A4R1G6G1_9GAMM</name>
<dbReference type="Pfam" id="PF11306">
    <property type="entry name" value="DUF3108"/>
    <property type="match status" value="1"/>
</dbReference>
<evidence type="ECO:0000313" key="3">
    <source>
        <dbReference type="Proteomes" id="UP000294546"/>
    </source>
</evidence>
<dbReference type="InterPro" id="IPR021457">
    <property type="entry name" value="DUF3108"/>
</dbReference>
<evidence type="ECO:0000256" key="1">
    <source>
        <dbReference type="SAM" id="SignalP"/>
    </source>
</evidence>
<evidence type="ECO:0000313" key="2">
    <source>
        <dbReference type="EMBL" id="TCK03108.1"/>
    </source>
</evidence>
<reference evidence="2 3" key="1">
    <citation type="submission" date="2019-03" db="EMBL/GenBank/DDBJ databases">
        <title>Genomic Encyclopedia of Archaeal and Bacterial Type Strains, Phase II (KMG-II): from individual species to whole genera.</title>
        <authorList>
            <person name="Goeker M."/>
        </authorList>
    </citation>
    <scope>NUCLEOTIDE SEQUENCE [LARGE SCALE GENOMIC DNA]</scope>
    <source>
        <strain evidence="2 3">DSM 27697</strain>
    </source>
</reference>
<dbReference type="RefSeq" id="WP_165900371.1">
    <property type="nucleotide sequence ID" value="NZ_SMFU01000013.1"/>
</dbReference>
<keyword evidence="1" id="KW-0732">Signal</keyword>
<dbReference type="Proteomes" id="UP000294546">
    <property type="component" value="Unassembled WGS sequence"/>
</dbReference>
<protein>
    <submittedName>
        <fullName evidence="2">Uncharacterized protein DUF3108</fullName>
    </submittedName>
</protein>